<evidence type="ECO:0000313" key="6">
    <source>
        <dbReference type="EMBL" id="MFI7588148.1"/>
    </source>
</evidence>
<dbReference type="NCBIfam" id="TIGR03071">
    <property type="entry name" value="couple_hipA"/>
    <property type="match status" value="1"/>
</dbReference>
<evidence type="ECO:0000259" key="5">
    <source>
        <dbReference type="Pfam" id="PF13657"/>
    </source>
</evidence>
<comment type="caution">
    <text evidence="6">The sequence shown here is derived from an EMBL/GenBank/DDBJ whole genome shotgun (WGS) entry which is preliminary data.</text>
</comment>
<keyword evidence="7" id="KW-1185">Reference proteome</keyword>
<dbReference type="RefSeq" id="WP_398281188.1">
    <property type="nucleotide sequence ID" value="NZ_JBITLV010000004.1"/>
</dbReference>
<protein>
    <submittedName>
        <fullName evidence="6">Type II toxin-antitoxin system HipA family toxin</fullName>
    </submittedName>
</protein>
<feature type="domain" description="HipA N-terminal subdomain 1" evidence="5">
    <location>
        <begin position="21"/>
        <end position="118"/>
    </location>
</feature>
<gene>
    <name evidence="6" type="ORF">ACIB24_13855</name>
</gene>
<dbReference type="InterPro" id="IPR012893">
    <property type="entry name" value="HipA-like_C"/>
</dbReference>
<proteinExistence type="inferred from homology"/>
<dbReference type="Gene3D" id="1.10.1070.20">
    <property type="match status" value="1"/>
</dbReference>
<dbReference type="InterPro" id="IPR017508">
    <property type="entry name" value="HipA_N1"/>
</dbReference>
<accession>A0ABW8AP44</accession>
<keyword evidence="2" id="KW-0808">Transferase</keyword>
<keyword evidence="3" id="KW-0418">Kinase</keyword>
<evidence type="ECO:0000256" key="2">
    <source>
        <dbReference type="ARBA" id="ARBA00022679"/>
    </source>
</evidence>
<evidence type="ECO:0000313" key="7">
    <source>
        <dbReference type="Proteomes" id="UP001612915"/>
    </source>
</evidence>
<evidence type="ECO:0000259" key="4">
    <source>
        <dbReference type="Pfam" id="PF07804"/>
    </source>
</evidence>
<dbReference type="PANTHER" id="PTHR37419:SF1">
    <property type="entry name" value="SERINE_THREONINE-PROTEIN KINASE TOXIN HIPA"/>
    <property type="match status" value="1"/>
</dbReference>
<dbReference type="Pfam" id="PF07804">
    <property type="entry name" value="HipA_C"/>
    <property type="match status" value="1"/>
</dbReference>
<dbReference type="Pfam" id="PF13657">
    <property type="entry name" value="Couple_hipA"/>
    <property type="match status" value="1"/>
</dbReference>
<sequence>MSTASEDVQDLRVARTTPHADVFKAGRRAARLTRTVDGVRFAYLPEYLATATAPVATTLPLVAAPTLTRAGAVPAFFAGLLPEGPRLSDLAHAVGTSRDDELSLLLAVGSDLVGDVQVVPGGARPGRSTALMAVAQYSDVDFRAYRAGTGVVDRAGLPGVQDKASAGTGRHLLKFEPAQYPGLVEAEAFFLAESRRAGIATAGAEVVRDFAGRPGLLVERFDRPADGRRLAVEDGAQALGRYPADKYAVSAEEVVTALADLCPARPVALQTLFAQLVFAWLTGNGDVHAKNLSVLATPGGEWRVAPAYDLPSTLPYGDHTMALRLQGKESGLSRRTFLAFAKEIGLPERAAVRILDALLAATSDLYDRLVAAAPPFTVRQLNDLRRALRDRRRSLSG</sequence>
<dbReference type="PANTHER" id="PTHR37419">
    <property type="entry name" value="SERINE/THREONINE-PROTEIN KINASE TOXIN HIPA"/>
    <property type="match status" value="1"/>
</dbReference>
<dbReference type="Proteomes" id="UP001612915">
    <property type="component" value="Unassembled WGS sequence"/>
</dbReference>
<evidence type="ECO:0000256" key="3">
    <source>
        <dbReference type="ARBA" id="ARBA00022777"/>
    </source>
</evidence>
<name>A0ABW8AP44_9ACTN</name>
<evidence type="ECO:0000256" key="1">
    <source>
        <dbReference type="ARBA" id="ARBA00010164"/>
    </source>
</evidence>
<comment type="similarity">
    <text evidence="1">Belongs to the HipA Ser/Thr kinase family.</text>
</comment>
<organism evidence="6 7">
    <name type="scientific">Spongisporangium articulatum</name>
    <dbReference type="NCBI Taxonomy" id="3362603"/>
    <lineage>
        <taxon>Bacteria</taxon>
        <taxon>Bacillati</taxon>
        <taxon>Actinomycetota</taxon>
        <taxon>Actinomycetes</taxon>
        <taxon>Kineosporiales</taxon>
        <taxon>Kineosporiaceae</taxon>
        <taxon>Spongisporangium</taxon>
    </lineage>
</organism>
<feature type="domain" description="HipA-like C-terminal" evidence="4">
    <location>
        <begin position="157"/>
        <end position="362"/>
    </location>
</feature>
<reference evidence="6 7" key="1">
    <citation type="submission" date="2024-10" db="EMBL/GenBank/DDBJ databases">
        <title>The Natural Products Discovery Center: Release of the First 8490 Sequenced Strains for Exploring Actinobacteria Biosynthetic Diversity.</title>
        <authorList>
            <person name="Kalkreuter E."/>
            <person name="Kautsar S.A."/>
            <person name="Yang D."/>
            <person name="Bader C.D."/>
            <person name="Teijaro C.N."/>
            <person name="Fluegel L."/>
            <person name="Davis C.M."/>
            <person name="Simpson J.R."/>
            <person name="Lauterbach L."/>
            <person name="Steele A.D."/>
            <person name="Gui C."/>
            <person name="Meng S."/>
            <person name="Li G."/>
            <person name="Viehrig K."/>
            <person name="Ye F."/>
            <person name="Su P."/>
            <person name="Kiefer A.F."/>
            <person name="Nichols A."/>
            <person name="Cepeda A.J."/>
            <person name="Yan W."/>
            <person name="Fan B."/>
            <person name="Jiang Y."/>
            <person name="Adhikari A."/>
            <person name="Zheng C.-J."/>
            <person name="Schuster L."/>
            <person name="Cowan T.M."/>
            <person name="Smanski M.J."/>
            <person name="Chevrette M.G."/>
            <person name="De Carvalho L.P.S."/>
            <person name="Shen B."/>
        </authorList>
    </citation>
    <scope>NUCLEOTIDE SEQUENCE [LARGE SCALE GENOMIC DNA]</scope>
    <source>
        <strain evidence="6 7">NPDC049639</strain>
    </source>
</reference>
<dbReference type="EMBL" id="JBITLV010000004">
    <property type="protein sequence ID" value="MFI7588148.1"/>
    <property type="molecule type" value="Genomic_DNA"/>
</dbReference>
<dbReference type="InterPro" id="IPR052028">
    <property type="entry name" value="HipA_Ser/Thr_kinase"/>
</dbReference>